<protein>
    <submittedName>
        <fullName evidence="7">Transporter substrate-binding domain-containing protein</fullName>
    </submittedName>
</protein>
<dbReference type="PANTHER" id="PTHR35936">
    <property type="entry name" value="MEMBRANE-BOUND LYTIC MUREIN TRANSGLYCOSYLASE F"/>
    <property type="match status" value="1"/>
</dbReference>
<dbReference type="Gene3D" id="3.40.190.10">
    <property type="entry name" value="Periplasmic binding protein-like II"/>
    <property type="match status" value="2"/>
</dbReference>
<dbReference type="PANTHER" id="PTHR35936:SF34">
    <property type="entry name" value="ABC TRANSPORTER EXTRACELLULAR-BINDING PROTEIN YCKB-RELATED"/>
    <property type="match status" value="1"/>
</dbReference>
<evidence type="ECO:0000259" key="6">
    <source>
        <dbReference type="SMART" id="SM00062"/>
    </source>
</evidence>
<name>A0A9D2MGP0_9FIRM</name>
<organism evidence="7 8">
    <name type="scientific">Candidatus Eubacterium faecale</name>
    <dbReference type="NCBI Taxonomy" id="2838568"/>
    <lineage>
        <taxon>Bacteria</taxon>
        <taxon>Bacillati</taxon>
        <taxon>Bacillota</taxon>
        <taxon>Clostridia</taxon>
        <taxon>Eubacteriales</taxon>
        <taxon>Eubacteriaceae</taxon>
        <taxon>Eubacterium</taxon>
    </lineage>
</organism>
<comment type="similarity">
    <text evidence="2 4">Belongs to the bacterial solute-binding protein 3 family.</text>
</comment>
<dbReference type="InterPro" id="IPR001638">
    <property type="entry name" value="Solute-binding_3/MltF_N"/>
</dbReference>
<accession>A0A9D2MGP0</accession>
<dbReference type="PROSITE" id="PS01039">
    <property type="entry name" value="SBP_BACTERIAL_3"/>
    <property type="match status" value="1"/>
</dbReference>
<dbReference type="InterPro" id="IPR018313">
    <property type="entry name" value="SBP_3_CS"/>
</dbReference>
<evidence type="ECO:0000313" key="8">
    <source>
        <dbReference type="Proteomes" id="UP000823877"/>
    </source>
</evidence>
<dbReference type="Pfam" id="PF00497">
    <property type="entry name" value="SBP_bac_3"/>
    <property type="match status" value="1"/>
</dbReference>
<dbReference type="SUPFAM" id="SSF53850">
    <property type="entry name" value="Periplasmic binding protein-like II"/>
    <property type="match status" value="1"/>
</dbReference>
<dbReference type="PROSITE" id="PS51257">
    <property type="entry name" value="PROKAR_LIPOPROTEIN"/>
    <property type="match status" value="1"/>
</dbReference>
<reference evidence="7" key="2">
    <citation type="submission" date="2021-04" db="EMBL/GenBank/DDBJ databases">
        <authorList>
            <person name="Gilroy R."/>
        </authorList>
    </citation>
    <scope>NUCLEOTIDE SEQUENCE</scope>
    <source>
        <strain evidence="7">CHK188-16595</strain>
    </source>
</reference>
<feature type="chain" id="PRO_5039468150" evidence="5">
    <location>
        <begin position="23"/>
        <end position="267"/>
    </location>
</feature>
<dbReference type="SMART" id="SM00062">
    <property type="entry name" value="PBPb"/>
    <property type="match status" value="1"/>
</dbReference>
<dbReference type="Proteomes" id="UP000823877">
    <property type="component" value="Unassembled WGS sequence"/>
</dbReference>
<reference evidence="7" key="1">
    <citation type="journal article" date="2021" name="PeerJ">
        <title>Extensive microbial diversity within the chicken gut microbiome revealed by metagenomics and culture.</title>
        <authorList>
            <person name="Gilroy R."/>
            <person name="Ravi A."/>
            <person name="Getino M."/>
            <person name="Pursley I."/>
            <person name="Horton D.L."/>
            <person name="Alikhan N.F."/>
            <person name="Baker D."/>
            <person name="Gharbi K."/>
            <person name="Hall N."/>
            <person name="Watson M."/>
            <person name="Adriaenssens E.M."/>
            <person name="Foster-Nyarko E."/>
            <person name="Jarju S."/>
            <person name="Secka A."/>
            <person name="Antonio M."/>
            <person name="Oren A."/>
            <person name="Chaudhuri R.R."/>
            <person name="La Ragione R."/>
            <person name="Hildebrand F."/>
            <person name="Pallen M.J."/>
        </authorList>
    </citation>
    <scope>NUCLEOTIDE SEQUENCE</scope>
    <source>
        <strain evidence="7">CHK188-16595</strain>
    </source>
</reference>
<evidence type="ECO:0000256" key="1">
    <source>
        <dbReference type="ARBA" id="ARBA00004196"/>
    </source>
</evidence>
<sequence length="267" mass="28596">MKKFKKFLAVLLSVLFVAGCFAACSNSASQTDADNSDLQYIKDKGVMVIGITEYEPMNYQDENGNWTGFDTEFAQAVCERLGVEAQFQVIDWDNKIFELDSKAIDCCWNGMTLTDEVMSAMNCTEPYVKNEQILVMKSDVIGNYPNAASLAGVTFAAESGSAGAAAIEAAGYADNMTTVTAQSDALLEVESGSVQACVIDSTMAKAMTGAGTSYADLASGFALTSEEYGIGFRKDSDVTAEVNKIIEEMKADGSLQQLADKYQLALA</sequence>
<comment type="caution">
    <text evidence="7">The sequence shown here is derived from an EMBL/GenBank/DDBJ whole genome shotgun (WGS) entry which is preliminary data.</text>
</comment>
<gene>
    <name evidence="7" type="ORF">IAA37_02105</name>
</gene>
<evidence type="ECO:0000256" key="5">
    <source>
        <dbReference type="SAM" id="SignalP"/>
    </source>
</evidence>
<feature type="signal peptide" evidence="5">
    <location>
        <begin position="1"/>
        <end position="22"/>
    </location>
</feature>
<keyword evidence="3 5" id="KW-0732">Signal</keyword>
<feature type="domain" description="Solute-binding protein family 3/N-terminal" evidence="6">
    <location>
        <begin position="46"/>
        <end position="266"/>
    </location>
</feature>
<dbReference type="AlphaFoldDB" id="A0A9D2MGP0"/>
<evidence type="ECO:0000256" key="4">
    <source>
        <dbReference type="RuleBase" id="RU003744"/>
    </source>
</evidence>
<evidence type="ECO:0000256" key="3">
    <source>
        <dbReference type="ARBA" id="ARBA00022729"/>
    </source>
</evidence>
<evidence type="ECO:0000256" key="2">
    <source>
        <dbReference type="ARBA" id="ARBA00010333"/>
    </source>
</evidence>
<proteinExistence type="inferred from homology"/>
<evidence type="ECO:0000313" key="7">
    <source>
        <dbReference type="EMBL" id="HJB74451.1"/>
    </source>
</evidence>
<dbReference type="EMBL" id="DWXN01000003">
    <property type="protein sequence ID" value="HJB74451.1"/>
    <property type="molecule type" value="Genomic_DNA"/>
</dbReference>
<comment type="subcellular location">
    <subcellularLocation>
        <location evidence="1">Cell envelope</location>
    </subcellularLocation>
</comment>
<dbReference type="GO" id="GO:0030313">
    <property type="term" value="C:cell envelope"/>
    <property type="evidence" value="ECO:0007669"/>
    <property type="project" value="UniProtKB-SubCell"/>
</dbReference>